<organism evidence="4">
    <name type="scientific">Amphimedon queenslandica</name>
    <name type="common">Sponge</name>
    <dbReference type="NCBI Taxonomy" id="400682"/>
    <lineage>
        <taxon>Eukaryota</taxon>
        <taxon>Metazoa</taxon>
        <taxon>Porifera</taxon>
        <taxon>Demospongiae</taxon>
        <taxon>Heteroscleromorpha</taxon>
        <taxon>Haplosclerida</taxon>
        <taxon>Niphatidae</taxon>
        <taxon>Amphimedon</taxon>
    </lineage>
</organism>
<accession>A0A1X7VNH0</accession>
<dbReference type="EnsemblMetazoa" id="XM_020003500.1">
    <property type="protein sequence ID" value="XP_019859059.1"/>
    <property type="gene ID" value="LOC109587258"/>
</dbReference>
<protein>
    <submittedName>
        <fullName evidence="4">Uncharacterized protein</fullName>
    </submittedName>
</protein>
<feature type="transmembrane region" description="Helical" evidence="2">
    <location>
        <begin position="602"/>
        <end position="626"/>
    </location>
</feature>
<sequence length="656" mass="73987">MAALILYSVSLSLLINSVEPKARRISNVCFEKVDGASCHQPDKSWQLDGVCVFESESNQECIAAGTQRFQLNIIAKYRPLSSEYRGRVTNMYIRGSGPGLSWERSLSMRKSAKSIDTWSTQINYIVDSDGLPCLNSTHCTLNQRALEFRIYQDNLGKLGMKGPNFYINLPVSNSMFGAVSYRTPSVTVFPWFISESVTSRAFEYDLALYLFFDYLVLNCRIIYPPSFNENIRKNYPLVILFDSSPHLGPLLEYLFVHEASVEELVVLMIEPPYWNKAYMNKYFMTPFHTHYDLFCQGSNPDCSGCQTCWVEDRAEPCTSEEFISKSKRCLSLAYRQGWGTSFMRGVENDLVRKAQHMTSDRLLFDPPRHRATMIGHSDFAVTIFYEAVTRPDFVQNVAMLSPRFHLPLTNAYKPLSLIFDYISQEKEVLLNNPGQQYLHYTQKYYFDHGENDNFFFPLADTLRLTEDVISDLKEKLNLLDDVNIINFLIPNERMKYMTKDFSDVLSRLKYPLTIFHGAKGGGNKDYVRSIKVSQSFLAQRLGSVLEETSGGGSVITLITSGNATNANGTNGTTTTTTIGTGGPSNNGCKPSIENCPERGVPVGVFIAIIGVSAAMSAVIAVILMCLREGSRRAAEKEEKEDQELLEEFSSDDDVDL</sequence>
<evidence type="ECO:0000313" key="5">
    <source>
        <dbReference type="Proteomes" id="UP000007879"/>
    </source>
</evidence>
<dbReference type="EnsemblMetazoa" id="XM_020003505.1">
    <property type="protein sequence ID" value="XP_019859064.1"/>
    <property type="gene ID" value="LOC109587258"/>
</dbReference>
<dbReference type="EnsemblMetazoa" id="Aqu2.1.41946_001">
    <property type="protein sequence ID" value="Aqu2.1.41946_001"/>
    <property type="gene ID" value="Aqu2.1.41946"/>
</dbReference>
<feature type="signal peptide" evidence="3">
    <location>
        <begin position="1"/>
        <end position="20"/>
    </location>
</feature>
<dbReference type="KEGG" id="aqu:109587258"/>
<dbReference type="AlphaFoldDB" id="A0A1X7VNH0"/>
<dbReference type="SUPFAM" id="SSF53474">
    <property type="entry name" value="alpha/beta-Hydrolases"/>
    <property type="match status" value="2"/>
</dbReference>
<dbReference type="Gene3D" id="3.40.50.1820">
    <property type="entry name" value="alpha/beta hydrolase"/>
    <property type="match status" value="1"/>
</dbReference>
<proteinExistence type="predicted"/>
<evidence type="ECO:0000313" key="4">
    <source>
        <dbReference type="EnsemblMetazoa" id="Aqu2.1.41946_001"/>
    </source>
</evidence>
<dbReference type="InterPro" id="IPR029058">
    <property type="entry name" value="AB_hydrolase_fold"/>
</dbReference>
<feature type="chain" id="PRO_5013141071" evidence="3">
    <location>
        <begin position="21"/>
        <end position="656"/>
    </location>
</feature>
<feature type="compositionally biased region" description="Acidic residues" evidence="1">
    <location>
        <begin position="640"/>
        <end position="656"/>
    </location>
</feature>
<name>A0A1X7VNH0_AMPQE</name>
<keyword evidence="3" id="KW-0732">Signal</keyword>
<evidence type="ECO:0000256" key="2">
    <source>
        <dbReference type="SAM" id="Phobius"/>
    </source>
</evidence>
<feature type="region of interest" description="Disordered" evidence="1">
    <location>
        <begin position="632"/>
        <end position="656"/>
    </location>
</feature>
<evidence type="ECO:0000256" key="3">
    <source>
        <dbReference type="SAM" id="SignalP"/>
    </source>
</evidence>
<dbReference type="InParanoid" id="A0A1X7VNH0"/>
<keyword evidence="2" id="KW-0472">Membrane</keyword>
<dbReference type="Proteomes" id="UP000007879">
    <property type="component" value="Unassembled WGS sequence"/>
</dbReference>
<keyword evidence="2" id="KW-0812">Transmembrane</keyword>
<dbReference type="OrthoDB" id="446683at2759"/>
<reference evidence="5" key="1">
    <citation type="journal article" date="2010" name="Nature">
        <title>The Amphimedon queenslandica genome and the evolution of animal complexity.</title>
        <authorList>
            <person name="Srivastava M."/>
            <person name="Simakov O."/>
            <person name="Chapman J."/>
            <person name="Fahey B."/>
            <person name="Gauthier M.E."/>
            <person name="Mitros T."/>
            <person name="Richards G.S."/>
            <person name="Conaco C."/>
            <person name="Dacre M."/>
            <person name="Hellsten U."/>
            <person name="Larroux C."/>
            <person name="Putnam N.H."/>
            <person name="Stanke M."/>
            <person name="Adamska M."/>
            <person name="Darling A."/>
            <person name="Degnan S.M."/>
            <person name="Oakley T.H."/>
            <person name="Plachetzki D.C."/>
            <person name="Zhai Y."/>
            <person name="Adamski M."/>
            <person name="Calcino A."/>
            <person name="Cummins S.F."/>
            <person name="Goodstein D.M."/>
            <person name="Harris C."/>
            <person name="Jackson D.J."/>
            <person name="Leys S.P."/>
            <person name="Shu S."/>
            <person name="Woodcroft B.J."/>
            <person name="Vervoort M."/>
            <person name="Kosik K.S."/>
            <person name="Manning G."/>
            <person name="Degnan B.M."/>
            <person name="Rokhsar D.S."/>
        </authorList>
    </citation>
    <scope>NUCLEOTIDE SEQUENCE [LARGE SCALE GENOMIC DNA]</scope>
</reference>
<gene>
    <name evidence="4" type="primary">109587258</name>
</gene>
<keyword evidence="5" id="KW-1185">Reference proteome</keyword>
<reference evidence="4" key="2">
    <citation type="submission" date="2017-05" db="UniProtKB">
        <authorList>
            <consortium name="EnsemblMetazoa"/>
        </authorList>
    </citation>
    <scope>IDENTIFICATION</scope>
</reference>
<evidence type="ECO:0000256" key="1">
    <source>
        <dbReference type="SAM" id="MobiDB-lite"/>
    </source>
</evidence>
<keyword evidence="2" id="KW-1133">Transmembrane helix</keyword>